<name>A0A9D3ZPD0_9ROSI</name>
<sequence length="105" mass="11542">MPLSSSVSNVDNNGEGDSLPEDSNTKKVHFKELGVNPKCMMVVEDSITKKVYPKESDVIPEDVMVVESSPMPSFSWKDMLVGKENPAKNVSDNGHLLVDNFSLTE</sequence>
<feature type="compositionally biased region" description="Polar residues" evidence="1">
    <location>
        <begin position="1"/>
        <end position="12"/>
    </location>
</feature>
<organism evidence="2 3">
    <name type="scientific">Gossypium stocksii</name>
    <dbReference type="NCBI Taxonomy" id="47602"/>
    <lineage>
        <taxon>Eukaryota</taxon>
        <taxon>Viridiplantae</taxon>
        <taxon>Streptophyta</taxon>
        <taxon>Embryophyta</taxon>
        <taxon>Tracheophyta</taxon>
        <taxon>Spermatophyta</taxon>
        <taxon>Magnoliopsida</taxon>
        <taxon>eudicotyledons</taxon>
        <taxon>Gunneridae</taxon>
        <taxon>Pentapetalae</taxon>
        <taxon>rosids</taxon>
        <taxon>malvids</taxon>
        <taxon>Malvales</taxon>
        <taxon>Malvaceae</taxon>
        <taxon>Malvoideae</taxon>
        <taxon>Gossypium</taxon>
    </lineage>
</organism>
<dbReference type="OrthoDB" id="10584424at2759"/>
<gene>
    <name evidence="2" type="ORF">J1N35_034576</name>
</gene>
<comment type="caution">
    <text evidence="2">The sequence shown here is derived from an EMBL/GenBank/DDBJ whole genome shotgun (WGS) entry which is preliminary data.</text>
</comment>
<keyword evidence="3" id="KW-1185">Reference proteome</keyword>
<dbReference type="EMBL" id="JAIQCV010000010">
    <property type="protein sequence ID" value="KAH1056511.1"/>
    <property type="molecule type" value="Genomic_DNA"/>
</dbReference>
<reference evidence="2 3" key="1">
    <citation type="journal article" date="2021" name="Plant Biotechnol. J.">
        <title>Multi-omics assisted identification of the key and species-specific regulatory components of drought-tolerant mechanisms in Gossypium stocksii.</title>
        <authorList>
            <person name="Yu D."/>
            <person name="Ke L."/>
            <person name="Zhang D."/>
            <person name="Wu Y."/>
            <person name="Sun Y."/>
            <person name="Mei J."/>
            <person name="Sun J."/>
            <person name="Sun Y."/>
        </authorList>
    </citation>
    <scope>NUCLEOTIDE SEQUENCE [LARGE SCALE GENOMIC DNA]</scope>
    <source>
        <strain evidence="3">cv. E1</strain>
        <tissue evidence="2">Leaf</tissue>
    </source>
</reference>
<proteinExistence type="predicted"/>
<dbReference type="AlphaFoldDB" id="A0A9D3ZPD0"/>
<dbReference type="Proteomes" id="UP000828251">
    <property type="component" value="Unassembled WGS sequence"/>
</dbReference>
<evidence type="ECO:0000313" key="3">
    <source>
        <dbReference type="Proteomes" id="UP000828251"/>
    </source>
</evidence>
<feature type="region of interest" description="Disordered" evidence="1">
    <location>
        <begin position="1"/>
        <end position="27"/>
    </location>
</feature>
<protein>
    <submittedName>
        <fullName evidence="2">Uncharacterized protein</fullName>
    </submittedName>
</protein>
<evidence type="ECO:0000256" key="1">
    <source>
        <dbReference type="SAM" id="MobiDB-lite"/>
    </source>
</evidence>
<evidence type="ECO:0000313" key="2">
    <source>
        <dbReference type="EMBL" id="KAH1056511.1"/>
    </source>
</evidence>
<accession>A0A9D3ZPD0</accession>